<evidence type="ECO:0000256" key="6">
    <source>
        <dbReference type="HAMAP-Rule" id="MF_00924"/>
    </source>
</evidence>
<dbReference type="InterPro" id="IPR010653">
    <property type="entry name" value="NlpB/DapX"/>
</dbReference>
<evidence type="ECO:0000313" key="7">
    <source>
        <dbReference type="EMBL" id="QIZ76907.1"/>
    </source>
</evidence>
<comment type="similarity">
    <text evidence="6">Belongs to the BamC family.</text>
</comment>
<dbReference type="GO" id="GO:0043165">
    <property type="term" value="P:Gram-negative-bacterium-type cell outer membrane assembly"/>
    <property type="evidence" value="ECO:0007669"/>
    <property type="project" value="UniProtKB-UniRule"/>
</dbReference>
<dbReference type="PROSITE" id="PS51257">
    <property type="entry name" value="PROKAR_LIPOPROTEIN"/>
    <property type="match status" value="1"/>
</dbReference>
<evidence type="ECO:0000256" key="1">
    <source>
        <dbReference type="ARBA" id="ARBA00022729"/>
    </source>
</evidence>
<gene>
    <name evidence="6 7" type="primary">bamC</name>
    <name evidence="7" type="ORF">HER31_08485</name>
</gene>
<comment type="function">
    <text evidence="6">Part of the outer membrane protein assembly complex, which is involved in assembly and insertion of beta-barrel proteins into the outer membrane.</text>
</comment>
<proteinExistence type="inferred from homology"/>
<evidence type="ECO:0000256" key="4">
    <source>
        <dbReference type="ARBA" id="ARBA00023237"/>
    </source>
</evidence>
<dbReference type="RefSeq" id="WP_168660168.1">
    <property type="nucleotide sequence ID" value="NZ_CP051180.1"/>
</dbReference>
<keyword evidence="2 6" id="KW-0472">Membrane</keyword>
<dbReference type="InterPro" id="IPR042268">
    <property type="entry name" value="BamC_C"/>
</dbReference>
<comment type="subunit">
    <text evidence="6">Part of the Bam complex.</text>
</comment>
<dbReference type="HAMAP" id="MF_00924">
    <property type="entry name" value="OM_assembly_BamC"/>
    <property type="match status" value="1"/>
</dbReference>
<accession>A0A6H1UCS4</accession>
<dbReference type="Gene3D" id="3.30.310.170">
    <property type="entry name" value="Outer membrane protein assembly factor BamC"/>
    <property type="match status" value="1"/>
</dbReference>
<dbReference type="AlphaFoldDB" id="A0A6H1UCS4"/>
<keyword evidence="5 6" id="KW-0449">Lipoprotein</keyword>
<keyword evidence="8" id="KW-1185">Reference proteome</keyword>
<dbReference type="GO" id="GO:0051205">
    <property type="term" value="P:protein insertion into membrane"/>
    <property type="evidence" value="ECO:0007669"/>
    <property type="project" value="UniProtKB-UniRule"/>
</dbReference>
<evidence type="ECO:0000256" key="2">
    <source>
        <dbReference type="ARBA" id="ARBA00023136"/>
    </source>
</evidence>
<evidence type="ECO:0000313" key="8">
    <source>
        <dbReference type="Proteomes" id="UP000501602"/>
    </source>
</evidence>
<reference evidence="7 8" key="1">
    <citation type="submission" date="2020-04" db="EMBL/GenBank/DDBJ databases">
        <title>Ferrimonas sp. S7 isolated from sea water.</title>
        <authorList>
            <person name="Bae S.S."/>
            <person name="Baek K."/>
        </authorList>
    </citation>
    <scope>NUCLEOTIDE SEQUENCE [LARGE SCALE GENOMIC DNA]</scope>
    <source>
        <strain evidence="7 8">S7</strain>
    </source>
</reference>
<comment type="subcellular location">
    <subcellularLocation>
        <location evidence="6">Cell outer membrane</location>
        <topology evidence="6">Lipid-anchor</topology>
    </subcellularLocation>
</comment>
<dbReference type="Gene3D" id="3.30.530.50">
    <property type="match status" value="1"/>
</dbReference>
<evidence type="ECO:0000256" key="3">
    <source>
        <dbReference type="ARBA" id="ARBA00023139"/>
    </source>
</evidence>
<evidence type="ECO:0000256" key="5">
    <source>
        <dbReference type="ARBA" id="ARBA00023288"/>
    </source>
</evidence>
<dbReference type="KEGG" id="fes:HER31_08485"/>
<keyword evidence="4 6" id="KW-0998">Cell outer membrane</keyword>
<dbReference type="GO" id="GO:0009279">
    <property type="term" value="C:cell outer membrane"/>
    <property type="evidence" value="ECO:0007669"/>
    <property type="project" value="UniProtKB-SubCell"/>
</dbReference>
<dbReference type="Proteomes" id="UP000501602">
    <property type="component" value="Chromosome"/>
</dbReference>
<protein>
    <recommendedName>
        <fullName evidence="6">Outer membrane protein assembly factor BamC</fullName>
    </recommendedName>
</protein>
<keyword evidence="3 6" id="KW-0564">Palmitate</keyword>
<sequence length="360" mass="40370">MKRSVIALTVVALAGCTTPLERRQASGGFDYQQEQAGQALVIPATLQQPSYNTEFDIPAVGDQTDSSIIGKRVDVRPPLQVMPLAQGTRLQDNADSITVLIESNDDDRDLRQDINDTLLTYLGKRDIKILTNNNGVIQTDWIENEEEVDKSWWSKEVYHIRQRYQFDTQVKDHGRSGSITISVIDHEEGINVIDDSIVLADADRRRYAIDMLNGAISYLNYERKKQQVAKDLANGKGFNSELGFDAEGNSAFIANASFERVWTRMPRLLPAMGFQVRDLDEELGTIFVEYEAGSGFWQNLWGNNDTLPIDDGAYQVKMAELGETTSITFFDADVNPLSAEKVTGMANTFKELVKKELDDL</sequence>
<dbReference type="Pfam" id="PF06804">
    <property type="entry name" value="Lipoprotein_18"/>
    <property type="match status" value="1"/>
</dbReference>
<dbReference type="InterPro" id="IPR014524">
    <property type="entry name" value="BamC"/>
</dbReference>
<keyword evidence="1 6" id="KW-0732">Signal</keyword>
<organism evidence="7 8">
    <name type="scientific">Ferrimonas lipolytica</name>
    <dbReference type="NCBI Taxonomy" id="2724191"/>
    <lineage>
        <taxon>Bacteria</taxon>
        <taxon>Pseudomonadati</taxon>
        <taxon>Pseudomonadota</taxon>
        <taxon>Gammaproteobacteria</taxon>
        <taxon>Alteromonadales</taxon>
        <taxon>Ferrimonadaceae</taxon>
        <taxon>Ferrimonas</taxon>
    </lineage>
</organism>
<dbReference type="EMBL" id="CP051180">
    <property type="protein sequence ID" value="QIZ76907.1"/>
    <property type="molecule type" value="Genomic_DNA"/>
</dbReference>
<name>A0A6H1UCS4_9GAMM</name>